<evidence type="ECO:0000256" key="11">
    <source>
        <dbReference type="ARBA" id="ARBA00023136"/>
    </source>
</evidence>
<keyword evidence="6" id="KW-0479">Metal-binding</keyword>
<dbReference type="GO" id="GO:0046872">
    <property type="term" value="F:metal ion binding"/>
    <property type="evidence" value="ECO:0007669"/>
    <property type="project" value="UniProtKB-KW"/>
</dbReference>
<keyword evidence="11 12" id="KW-0472">Membrane</keyword>
<dbReference type="GO" id="GO:0016020">
    <property type="term" value="C:membrane"/>
    <property type="evidence" value="ECO:0007669"/>
    <property type="project" value="UniProtKB-SubCell"/>
</dbReference>
<comment type="similarity">
    <text evidence="3">Belongs to the peptidase M50B family.</text>
</comment>
<dbReference type="Proteomes" id="UP000009226">
    <property type="component" value="Chromosome"/>
</dbReference>
<evidence type="ECO:0000256" key="9">
    <source>
        <dbReference type="ARBA" id="ARBA00022989"/>
    </source>
</evidence>
<keyword evidence="15" id="KW-1185">Reference proteome</keyword>
<dbReference type="Pfam" id="PF02163">
    <property type="entry name" value="Peptidase_M50"/>
    <property type="match status" value="2"/>
</dbReference>
<dbReference type="InterPro" id="IPR008915">
    <property type="entry name" value="Peptidase_M50"/>
</dbReference>
<keyword evidence="8" id="KW-0862">Zinc</keyword>
<evidence type="ECO:0000313" key="14">
    <source>
        <dbReference type="EMBL" id="AEF93601.1"/>
    </source>
</evidence>
<feature type="transmembrane region" description="Helical" evidence="12">
    <location>
        <begin position="33"/>
        <end position="54"/>
    </location>
</feature>
<feature type="transmembrane region" description="Helical" evidence="12">
    <location>
        <begin position="166"/>
        <end position="196"/>
    </location>
</feature>
<dbReference type="HOGENOM" id="CLU_037123_0_0_9"/>
<dbReference type="CDD" id="cd06161">
    <property type="entry name" value="S2P-M50_SpoIVFB"/>
    <property type="match status" value="1"/>
</dbReference>
<keyword evidence="4" id="KW-0645">Protease</keyword>
<dbReference type="STRING" id="868595.Desca_0716"/>
<dbReference type="SUPFAM" id="SSF54631">
    <property type="entry name" value="CBS-domain pair"/>
    <property type="match status" value="1"/>
</dbReference>
<evidence type="ECO:0000256" key="7">
    <source>
        <dbReference type="ARBA" id="ARBA00022801"/>
    </source>
</evidence>
<feature type="transmembrane region" description="Helical" evidence="12">
    <location>
        <begin position="116"/>
        <end position="134"/>
    </location>
</feature>
<evidence type="ECO:0000256" key="5">
    <source>
        <dbReference type="ARBA" id="ARBA00022692"/>
    </source>
</evidence>
<dbReference type="RefSeq" id="WP_013809802.1">
    <property type="nucleotide sequence ID" value="NC_015565.1"/>
</dbReference>
<comment type="cofactor">
    <cofactor evidence="1">
        <name>Zn(2+)</name>
        <dbReference type="ChEBI" id="CHEBI:29105"/>
    </cofactor>
</comment>
<protein>
    <submittedName>
        <fullName evidence="14">Peptidase M50</fullName>
    </submittedName>
</protein>
<feature type="transmembrane region" description="Helical" evidence="12">
    <location>
        <begin position="7"/>
        <end position="27"/>
    </location>
</feature>
<dbReference type="EMBL" id="CP002736">
    <property type="protein sequence ID" value="AEF93601.1"/>
    <property type="molecule type" value="Genomic_DNA"/>
</dbReference>
<dbReference type="AlphaFoldDB" id="F6B8M9"/>
<proteinExistence type="inferred from homology"/>
<accession>F6B8M9</accession>
<gene>
    <name evidence="14" type="ordered locus">Desca_0716</name>
</gene>
<dbReference type="PANTHER" id="PTHR39188">
    <property type="entry name" value="MEMBRANE-ASSOCIATED ZINC METALLOPROTEASE M50B"/>
    <property type="match status" value="1"/>
</dbReference>
<evidence type="ECO:0000256" key="3">
    <source>
        <dbReference type="ARBA" id="ARBA00007931"/>
    </source>
</evidence>
<dbReference type="GO" id="GO:0008237">
    <property type="term" value="F:metallopeptidase activity"/>
    <property type="evidence" value="ECO:0007669"/>
    <property type="project" value="UniProtKB-KW"/>
</dbReference>
<organism evidence="14 15">
    <name type="scientific">Desulfotomaculum nigrificans (strain DSM 14880 / VKM B-2319 / CO-1-SRB)</name>
    <name type="common">Desulfotomaculum carboxydivorans</name>
    <dbReference type="NCBI Taxonomy" id="868595"/>
    <lineage>
        <taxon>Bacteria</taxon>
        <taxon>Bacillati</taxon>
        <taxon>Bacillota</taxon>
        <taxon>Clostridia</taxon>
        <taxon>Eubacteriales</taxon>
        <taxon>Desulfotomaculaceae</taxon>
        <taxon>Desulfotomaculum</taxon>
    </lineage>
</organism>
<sequence length="293" mass="32030">MKLGRFLGIEVRFNLLFIALLGLYFAAGVLERGLIIFAVVLLHELAHTLAARLLGIRVIDIEILPFGGVARVGGEMSIDPPKEIMASLAGPLANLVLVGLTMGLKNYGLWSQELGPFFLQINLMLAAFNLLPALPLDGGRILRSVLAVQMGVSRATLVAARLGQVVAVLVAGLGIIGVLNMMCGLDIVIIAMFVFYSATQELRLAPYLFVRHLAQKKEELTQAGVLPAEQLVAREDVTLREIVRLFVPQKFHLVMLLDKQMQYLGLISEAQVVDALFTHGMHYPLGELIKKKS</sequence>
<feature type="domain" description="Peptidase M50" evidence="13">
    <location>
        <begin position="117"/>
        <end position="168"/>
    </location>
</feature>
<name>F6B8M9_DESCC</name>
<evidence type="ECO:0000256" key="6">
    <source>
        <dbReference type="ARBA" id="ARBA00022723"/>
    </source>
</evidence>
<feature type="domain" description="Peptidase M50" evidence="13">
    <location>
        <begin position="34"/>
        <end position="100"/>
    </location>
</feature>
<dbReference type="KEGG" id="dca:Desca_0716"/>
<dbReference type="PANTHER" id="PTHR39188:SF3">
    <property type="entry name" value="STAGE IV SPORULATION PROTEIN FB"/>
    <property type="match status" value="1"/>
</dbReference>
<keyword evidence="10" id="KW-0482">Metalloprotease</keyword>
<keyword evidence="7" id="KW-0378">Hydrolase</keyword>
<evidence type="ECO:0000256" key="4">
    <source>
        <dbReference type="ARBA" id="ARBA00022670"/>
    </source>
</evidence>
<evidence type="ECO:0000256" key="1">
    <source>
        <dbReference type="ARBA" id="ARBA00001947"/>
    </source>
</evidence>
<reference evidence="14 15" key="1">
    <citation type="submission" date="2011-05" db="EMBL/GenBank/DDBJ databases">
        <title>Complete sequence of Desulfotomaculum carboxydivorans CO-1-SRB.</title>
        <authorList>
            <consortium name="US DOE Joint Genome Institute"/>
            <person name="Lucas S."/>
            <person name="Han J."/>
            <person name="Lapidus A."/>
            <person name="Cheng J.-F."/>
            <person name="Goodwin L."/>
            <person name="Pitluck S."/>
            <person name="Peters L."/>
            <person name="Mikhailova N."/>
            <person name="Lu M."/>
            <person name="Han C."/>
            <person name="Tapia R."/>
            <person name="Land M."/>
            <person name="Hauser L."/>
            <person name="Kyrpides N."/>
            <person name="Ivanova N."/>
            <person name="Pagani I."/>
            <person name="Stams A."/>
            <person name="Plugge C."/>
            <person name="Muyzer G."/>
            <person name="Kuever J."/>
            <person name="Parshina S."/>
            <person name="Ivanova A."/>
            <person name="Nazina T."/>
            <person name="Woyke T."/>
        </authorList>
    </citation>
    <scope>NUCLEOTIDE SEQUENCE [LARGE SCALE GENOMIC DNA]</scope>
    <source>
        <strain evidence="15">DSM 14880 / VKM B-2319 / CO-1-SRB</strain>
    </source>
</reference>
<evidence type="ECO:0000256" key="10">
    <source>
        <dbReference type="ARBA" id="ARBA00023049"/>
    </source>
</evidence>
<keyword evidence="9 12" id="KW-1133">Transmembrane helix</keyword>
<dbReference type="GO" id="GO:0006508">
    <property type="term" value="P:proteolysis"/>
    <property type="evidence" value="ECO:0007669"/>
    <property type="project" value="UniProtKB-KW"/>
</dbReference>
<evidence type="ECO:0000256" key="8">
    <source>
        <dbReference type="ARBA" id="ARBA00022833"/>
    </source>
</evidence>
<evidence type="ECO:0000313" key="15">
    <source>
        <dbReference type="Proteomes" id="UP000009226"/>
    </source>
</evidence>
<keyword evidence="5 12" id="KW-0812">Transmembrane</keyword>
<comment type="subcellular location">
    <subcellularLocation>
        <location evidence="2">Membrane</location>
        <topology evidence="2">Multi-pass membrane protein</topology>
    </subcellularLocation>
</comment>
<dbReference type="InterPro" id="IPR046342">
    <property type="entry name" value="CBS_dom_sf"/>
</dbReference>
<feature type="transmembrane region" description="Helical" evidence="12">
    <location>
        <begin position="84"/>
        <end position="104"/>
    </location>
</feature>
<evidence type="ECO:0000256" key="12">
    <source>
        <dbReference type="SAM" id="Phobius"/>
    </source>
</evidence>
<evidence type="ECO:0000259" key="13">
    <source>
        <dbReference type="Pfam" id="PF02163"/>
    </source>
</evidence>
<evidence type="ECO:0000256" key="2">
    <source>
        <dbReference type="ARBA" id="ARBA00004141"/>
    </source>
</evidence>
<dbReference type="eggNOG" id="COG1994">
    <property type="taxonomic scope" value="Bacteria"/>
</dbReference>